<dbReference type="InterPro" id="IPR013210">
    <property type="entry name" value="LRR_N_plant-typ"/>
</dbReference>
<evidence type="ECO:0000256" key="3">
    <source>
        <dbReference type="ARBA" id="ARBA00022692"/>
    </source>
</evidence>
<evidence type="ECO:0000256" key="6">
    <source>
        <dbReference type="ARBA" id="ARBA00022989"/>
    </source>
</evidence>
<dbReference type="GO" id="GO:0005524">
    <property type="term" value="F:ATP binding"/>
    <property type="evidence" value="ECO:0007669"/>
    <property type="project" value="InterPro"/>
</dbReference>
<name>A0A8J5IEB1_ZINOF</name>
<keyword evidence="3 9" id="KW-0812">Transmembrane</keyword>
<sequence>MERTAFVFFFLLLIGLAFFMGPSAAQETAGPMTDATALLFLKDSFTGAGDALNSWSSSSTFSPCSWSGVICDSGVVTGLRLAGLGLAGTINVTALSHFKGLHSISFNNNNFNGQLPPGFDSLQSLKSVFLSHNAFSGEIPDGAFASMRSLKKLWLNNNQFTGRIPAISNVSKLIEIRLEGNAFEGAIPSIDISSLKSFDVSNNRLTGPIPATLARFSAASFVGNPGLCGPPLDSTSCETPPPTSQPSANREPPEKQSRLGTVIGALFGIVAAVLILIAVLVMLCRRRSGEEKNETVGFTASAEAMESAEVPSTAIPTATATAGFVQKPQDKESGSKSSRKRSAGSTRSPAAATAAATDLVMVNEDRGTFGLTDLMKATAEVLGNGSLGSAYRATMTNGLSVAVKRMRDMNRVSKEAFEVEMRRLGMLRHPNVLTPLAYHYRKEEKLIVSQYVPKGSLRYILHGDRGAAHRALDCPTRLKVALGIARGMAYLHAELAALDVPHGNLKSANILLGDDFEPLIADHGLASLVSVAQSSQVMFAYRTPEGAQHRTVSPKSDVFCLGVIILELATGKFPSQYMNNTKGGTDVVQWAASAIAEKREEELVDTDAAGPGAPEGMVRLLRVGAACANSNPEQRPEMLEVAELIEEIVSAVAGEVEQS</sequence>
<dbReference type="InterPro" id="IPR001611">
    <property type="entry name" value="Leu-rich_rpt"/>
</dbReference>
<evidence type="ECO:0000256" key="5">
    <source>
        <dbReference type="ARBA" id="ARBA00022737"/>
    </source>
</evidence>
<dbReference type="PANTHER" id="PTHR48007">
    <property type="entry name" value="LEUCINE-RICH REPEAT RECEPTOR-LIKE PROTEIN KINASE PXC1"/>
    <property type="match status" value="1"/>
</dbReference>
<dbReference type="InterPro" id="IPR001245">
    <property type="entry name" value="Ser-Thr/Tyr_kinase_cat_dom"/>
</dbReference>
<feature type="region of interest" description="Disordered" evidence="8">
    <location>
        <begin position="319"/>
        <end position="351"/>
    </location>
</feature>
<dbReference type="Pfam" id="PF00560">
    <property type="entry name" value="LRR_1"/>
    <property type="match status" value="3"/>
</dbReference>
<dbReference type="Pfam" id="PF07714">
    <property type="entry name" value="PK_Tyr_Ser-Thr"/>
    <property type="match status" value="1"/>
</dbReference>
<comment type="caution">
    <text evidence="12">The sequence shown here is derived from an EMBL/GenBank/DDBJ whole genome shotgun (WGS) entry which is preliminary data.</text>
</comment>
<keyword evidence="5" id="KW-0677">Repeat</keyword>
<dbReference type="InterPro" id="IPR000719">
    <property type="entry name" value="Prot_kinase_dom"/>
</dbReference>
<feature type="signal peptide" evidence="10">
    <location>
        <begin position="1"/>
        <end position="25"/>
    </location>
</feature>
<dbReference type="InterPro" id="IPR046959">
    <property type="entry name" value="PRK1-6/SRF4-like"/>
</dbReference>
<dbReference type="Gene3D" id="3.30.200.20">
    <property type="entry name" value="Phosphorylase Kinase, domain 1"/>
    <property type="match status" value="1"/>
</dbReference>
<dbReference type="AlphaFoldDB" id="A0A8J5IEB1"/>
<proteinExistence type="predicted"/>
<dbReference type="Gene3D" id="3.80.10.10">
    <property type="entry name" value="Ribonuclease Inhibitor"/>
    <property type="match status" value="2"/>
</dbReference>
<keyword evidence="7 9" id="KW-0472">Membrane</keyword>
<dbReference type="FunFam" id="3.80.10.10:FF:000400">
    <property type="entry name" value="Nuclear pore complex protein NUP107"/>
    <property type="match status" value="1"/>
</dbReference>
<dbReference type="PANTHER" id="PTHR48007:SF11">
    <property type="entry name" value="OS11G0620500 PROTEIN"/>
    <property type="match status" value="1"/>
</dbReference>
<dbReference type="Gene3D" id="1.10.510.10">
    <property type="entry name" value="Transferase(Phosphotransferase) domain 1"/>
    <property type="match status" value="1"/>
</dbReference>
<keyword evidence="4 10" id="KW-0732">Signal</keyword>
<feature type="region of interest" description="Disordered" evidence="8">
    <location>
        <begin position="232"/>
        <end position="256"/>
    </location>
</feature>
<evidence type="ECO:0000256" key="7">
    <source>
        <dbReference type="ARBA" id="ARBA00023136"/>
    </source>
</evidence>
<evidence type="ECO:0000256" key="10">
    <source>
        <dbReference type="SAM" id="SignalP"/>
    </source>
</evidence>
<feature type="chain" id="PRO_5035246733" description="Protein kinase domain-containing protein" evidence="10">
    <location>
        <begin position="26"/>
        <end position="659"/>
    </location>
</feature>
<comment type="subcellular location">
    <subcellularLocation>
        <location evidence="1">Membrane</location>
    </subcellularLocation>
</comment>
<evidence type="ECO:0000256" key="4">
    <source>
        <dbReference type="ARBA" id="ARBA00022729"/>
    </source>
</evidence>
<dbReference type="GO" id="GO:0004672">
    <property type="term" value="F:protein kinase activity"/>
    <property type="evidence" value="ECO:0007669"/>
    <property type="project" value="InterPro"/>
</dbReference>
<dbReference type="InterPro" id="IPR011009">
    <property type="entry name" value="Kinase-like_dom_sf"/>
</dbReference>
<accession>A0A8J5IEB1</accession>
<keyword evidence="6 9" id="KW-1133">Transmembrane helix</keyword>
<organism evidence="12 13">
    <name type="scientific">Zingiber officinale</name>
    <name type="common">Ginger</name>
    <name type="synonym">Amomum zingiber</name>
    <dbReference type="NCBI Taxonomy" id="94328"/>
    <lineage>
        <taxon>Eukaryota</taxon>
        <taxon>Viridiplantae</taxon>
        <taxon>Streptophyta</taxon>
        <taxon>Embryophyta</taxon>
        <taxon>Tracheophyta</taxon>
        <taxon>Spermatophyta</taxon>
        <taxon>Magnoliopsida</taxon>
        <taxon>Liliopsida</taxon>
        <taxon>Zingiberales</taxon>
        <taxon>Zingiberaceae</taxon>
        <taxon>Zingiber</taxon>
    </lineage>
</organism>
<dbReference type="EMBL" id="JACMSC010000001">
    <property type="protein sequence ID" value="KAG6538915.1"/>
    <property type="molecule type" value="Genomic_DNA"/>
</dbReference>
<evidence type="ECO:0000256" key="1">
    <source>
        <dbReference type="ARBA" id="ARBA00004370"/>
    </source>
</evidence>
<evidence type="ECO:0000256" key="8">
    <source>
        <dbReference type="SAM" id="MobiDB-lite"/>
    </source>
</evidence>
<dbReference type="Pfam" id="PF08263">
    <property type="entry name" value="LRRNT_2"/>
    <property type="match status" value="1"/>
</dbReference>
<dbReference type="PROSITE" id="PS50011">
    <property type="entry name" value="PROTEIN_KINASE_DOM"/>
    <property type="match status" value="1"/>
</dbReference>
<keyword evidence="2" id="KW-0433">Leucine-rich repeat</keyword>
<feature type="domain" description="Protein kinase" evidence="11">
    <location>
        <begin position="376"/>
        <end position="649"/>
    </location>
</feature>
<evidence type="ECO:0000313" key="12">
    <source>
        <dbReference type="EMBL" id="KAG6538915.1"/>
    </source>
</evidence>
<evidence type="ECO:0000256" key="2">
    <source>
        <dbReference type="ARBA" id="ARBA00022614"/>
    </source>
</evidence>
<evidence type="ECO:0000256" key="9">
    <source>
        <dbReference type="SAM" id="Phobius"/>
    </source>
</evidence>
<protein>
    <recommendedName>
        <fullName evidence="11">Protein kinase domain-containing protein</fullName>
    </recommendedName>
</protein>
<evidence type="ECO:0000313" key="13">
    <source>
        <dbReference type="Proteomes" id="UP000734854"/>
    </source>
</evidence>
<gene>
    <name evidence="12" type="ORF">ZIOFF_004067</name>
</gene>
<dbReference type="SUPFAM" id="SSF56112">
    <property type="entry name" value="Protein kinase-like (PK-like)"/>
    <property type="match status" value="1"/>
</dbReference>
<dbReference type="InterPro" id="IPR032675">
    <property type="entry name" value="LRR_dom_sf"/>
</dbReference>
<dbReference type="CDD" id="cd14066">
    <property type="entry name" value="STKc_IRAK"/>
    <property type="match status" value="1"/>
</dbReference>
<dbReference type="GO" id="GO:0016020">
    <property type="term" value="C:membrane"/>
    <property type="evidence" value="ECO:0007669"/>
    <property type="project" value="UniProtKB-SubCell"/>
</dbReference>
<feature type="transmembrane region" description="Helical" evidence="9">
    <location>
        <begin position="259"/>
        <end position="283"/>
    </location>
</feature>
<keyword evidence="13" id="KW-1185">Reference proteome</keyword>
<dbReference type="Proteomes" id="UP000734854">
    <property type="component" value="Unassembled WGS sequence"/>
</dbReference>
<evidence type="ECO:0000259" key="11">
    <source>
        <dbReference type="PROSITE" id="PS50011"/>
    </source>
</evidence>
<reference evidence="12 13" key="1">
    <citation type="submission" date="2020-08" db="EMBL/GenBank/DDBJ databases">
        <title>Plant Genome Project.</title>
        <authorList>
            <person name="Zhang R.-G."/>
        </authorList>
    </citation>
    <scope>NUCLEOTIDE SEQUENCE [LARGE SCALE GENOMIC DNA]</scope>
    <source>
        <tissue evidence="12">Rhizome</tissue>
    </source>
</reference>
<dbReference type="SUPFAM" id="SSF52058">
    <property type="entry name" value="L domain-like"/>
    <property type="match status" value="1"/>
</dbReference>